<keyword evidence="7" id="KW-1185">Reference proteome</keyword>
<keyword evidence="3" id="KW-0378">Hydrolase</keyword>
<reference evidence="6 7" key="1">
    <citation type="submission" date="2021-01" db="EMBL/GenBank/DDBJ databases">
        <title>WGS of actinomycetes isolated from Thailand.</title>
        <authorList>
            <person name="Thawai C."/>
        </authorList>
    </citation>
    <scope>NUCLEOTIDE SEQUENCE [LARGE SCALE GENOMIC DNA]</scope>
    <source>
        <strain evidence="6 7">LPG 2</strain>
    </source>
</reference>
<dbReference type="EMBL" id="JAERRJ010000017">
    <property type="protein sequence ID" value="MBL1079524.1"/>
    <property type="molecule type" value="Genomic_DNA"/>
</dbReference>
<evidence type="ECO:0000313" key="7">
    <source>
        <dbReference type="Proteomes" id="UP000602198"/>
    </source>
</evidence>
<evidence type="ECO:0000256" key="1">
    <source>
        <dbReference type="ARBA" id="ARBA00007749"/>
    </source>
</evidence>
<dbReference type="CDD" id="cd07742">
    <property type="entry name" value="metallo-hydrolase-like_MBL-fold"/>
    <property type="match status" value="1"/>
</dbReference>
<evidence type="ECO:0000256" key="3">
    <source>
        <dbReference type="ARBA" id="ARBA00022801"/>
    </source>
</evidence>
<dbReference type="SUPFAM" id="SSF56281">
    <property type="entry name" value="Metallo-hydrolase/oxidoreductase"/>
    <property type="match status" value="1"/>
</dbReference>
<evidence type="ECO:0000256" key="2">
    <source>
        <dbReference type="ARBA" id="ARBA00022723"/>
    </source>
</evidence>
<dbReference type="InterPro" id="IPR001279">
    <property type="entry name" value="Metallo-B-lactamas"/>
</dbReference>
<accession>A0ABS1MIL5</accession>
<sequence>MRVHHLECGGIDPLGGEWLWGMDLVIHCLLIEHDTGLTLVDTGLGQQAARDPAAWLGRAWCGVFRPDPDIAGSALAQVESLGYHRDDVRDIVLTHLDLDHAGGLADFPNARVHVFENELRAMEFPRGIGETQRYRTPQLRHGPRWRLHAEGGDTWFGFTGARTLPGIPEEIVLVPLAGHSRGHAGVAVRTGDSWLLHAGDAHFGQLGRPGDIERPWVVAAFEAFAAADGKARRHNWERLCELAHDHADEVTVFSAHSGPELRALRARARALA</sequence>
<feature type="domain" description="Metallo-beta-lactamase" evidence="5">
    <location>
        <begin position="25"/>
        <end position="256"/>
    </location>
</feature>
<gene>
    <name evidence="6" type="ORF">JK358_34480</name>
</gene>
<dbReference type="Gene3D" id="3.60.15.10">
    <property type="entry name" value="Ribonuclease Z/Hydroxyacylglutathione hydrolase-like"/>
    <property type="match status" value="1"/>
</dbReference>
<proteinExistence type="inferred from homology"/>
<dbReference type="PANTHER" id="PTHR42978:SF3">
    <property type="entry name" value="BLR3078 PROTEIN"/>
    <property type="match status" value="1"/>
</dbReference>
<comment type="similarity">
    <text evidence="1">Belongs to the metallo-beta-lactamase superfamily.</text>
</comment>
<comment type="caution">
    <text evidence="6">The sequence shown here is derived from an EMBL/GenBank/DDBJ whole genome shotgun (WGS) entry which is preliminary data.</text>
</comment>
<dbReference type="RefSeq" id="WP_201956193.1">
    <property type="nucleotide sequence ID" value="NZ_JAERRJ010000017.1"/>
</dbReference>
<organism evidence="6 7">
    <name type="scientific">Nocardia acididurans</name>
    <dbReference type="NCBI Taxonomy" id="2802282"/>
    <lineage>
        <taxon>Bacteria</taxon>
        <taxon>Bacillati</taxon>
        <taxon>Actinomycetota</taxon>
        <taxon>Actinomycetes</taxon>
        <taxon>Mycobacteriales</taxon>
        <taxon>Nocardiaceae</taxon>
        <taxon>Nocardia</taxon>
    </lineage>
</organism>
<dbReference type="SMART" id="SM00849">
    <property type="entry name" value="Lactamase_B"/>
    <property type="match status" value="1"/>
</dbReference>
<evidence type="ECO:0000256" key="4">
    <source>
        <dbReference type="ARBA" id="ARBA00022833"/>
    </source>
</evidence>
<keyword evidence="2" id="KW-0479">Metal-binding</keyword>
<evidence type="ECO:0000259" key="5">
    <source>
        <dbReference type="SMART" id="SM00849"/>
    </source>
</evidence>
<dbReference type="Proteomes" id="UP000602198">
    <property type="component" value="Unassembled WGS sequence"/>
</dbReference>
<evidence type="ECO:0000313" key="6">
    <source>
        <dbReference type="EMBL" id="MBL1079524.1"/>
    </source>
</evidence>
<dbReference type="Pfam" id="PF00753">
    <property type="entry name" value="Lactamase_B"/>
    <property type="match status" value="1"/>
</dbReference>
<keyword evidence="4" id="KW-0862">Zinc</keyword>
<dbReference type="PANTHER" id="PTHR42978">
    <property type="entry name" value="QUORUM-QUENCHING LACTONASE YTNP-RELATED-RELATED"/>
    <property type="match status" value="1"/>
</dbReference>
<name>A0ABS1MIL5_9NOCA</name>
<dbReference type="InterPro" id="IPR051013">
    <property type="entry name" value="MBL_superfamily_lactonases"/>
</dbReference>
<dbReference type="InterPro" id="IPR036866">
    <property type="entry name" value="RibonucZ/Hydroxyglut_hydro"/>
</dbReference>
<protein>
    <submittedName>
        <fullName evidence="6">MBL fold metallo-hydrolase</fullName>
    </submittedName>
</protein>